<dbReference type="AlphaFoldDB" id="A0ABD0V857"/>
<name>A0ABD0V857_DENTH</name>
<organism evidence="2 3">
    <name type="scientific">Dendrobium thyrsiflorum</name>
    <name type="common">Pinecone-like raceme dendrobium</name>
    <name type="synonym">Orchid</name>
    <dbReference type="NCBI Taxonomy" id="117978"/>
    <lineage>
        <taxon>Eukaryota</taxon>
        <taxon>Viridiplantae</taxon>
        <taxon>Streptophyta</taxon>
        <taxon>Embryophyta</taxon>
        <taxon>Tracheophyta</taxon>
        <taxon>Spermatophyta</taxon>
        <taxon>Magnoliopsida</taxon>
        <taxon>Liliopsida</taxon>
        <taxon>Asparagales</taxon>
        <taxon>Orchidaceae</taxon>
        <taxon>Epidendroideae</taxon>
        <taxon>Malaxideae</taxon>
        <taxon>Dendrobiinae</taxon>
        <taxon>Dendrobium</taxon>
    </lineage>
</organism>
<proteinExistence type="predicted"/>
<sequence length="183" mass="21091">MPTLPKAATTSKIKSVVPHIGSDTEEDVIPGKPKKTCRSMAKGKKKAKNSDSDYDHESTYASKVRCVFSRRIGSLSISKSILMVPHLPPQHFKEATPRELHNAKEFKTLYVPALRKWTGPRNLLYKVGEREEENFDWLVELIDDREIMPTIMPRYYPKNIRRMLRKQVNNSTTKRQACLHLSI</sequence>
<evidence type="ECO:0000313" key="3">
    <source>
        <dbReference type="Proteomes" id="UP001552299"/>
    </source>
</evidence>
<dbReference type="EMBL" id="JANQDX010000009">
    <property type="protein sequence ID" value="KAL0918791.1"/>
    <property type="molecule type" value="Genomic_DNA"/>
</dbReference>
<feature type="compositionally biased region" description="Basic residues" evidence="1">
    <location>
        <begin position="32"/>
        <end position="47"/>
    </location>
</feature>
<keyword evidence="3" id="KW-1185">Reference proteome</keyword>
<protein>
    <submittedName>
        <fullName evidence="2">Uncharacterized protein</fullName>
    </submittedName>
</protein>
<reference evidence="2 3" key="1">
    <citation type="journal article" date="2024" name="Plant Biotechnol. J.">
        <title>Dendrobium thyrsiflorum genome and its molecular insights into genes involved in important horticultural traits.</title>
        <authorList>
            <person name="Chen B."/>
            <person name="Wang J.Y."/>
            <person name="Zheng P.J."/>
            <person name="Li K.L."/>
            <person name="Liang Y.M."/>
            <person name="Chen X.F."/>
            <person name="Zhang C."/>
            <person name="Zhao X."/>
            <person name="He X."/>
            <person name="Zhang G.Q."/>
            <person name="Liu Z.J."/>
            <person name="Xu Q."/>
        </authorList>
    </citation>
    <scope>NUCLEOTIDE SEQUENCE [LARGE SCALE GENOMIC DNA]</scope>
    <source>
        <strain evidence="2">GZMU011</strain>
    </source>
</reference>
<dbReference type="Proteomes" id="UP001552299">
    <property type="component" value="Unassembled WGS sequence"/>
</dbReference>
<accession>A0ABD0V857</accession>
<comment type="caution">
    <text evidence="2">The sequence shown here is derived from an EMBL/GenBank/DDBJ whole genome shotgun (WGS) entry which is preliminary data.</text>
</comment>
<feature type="region of interest" description="Disordered" evidence="1">
    <location>
        <begin position="24"/>
        <end position="55"/>
    </location>
</feature>
<evidence type="ECO:0000256" key="1">
    <source>
        <dbReference type="SAM" id="MobiDB-lite"/>
    </source>
</evidence>
<evidence type="ECO:0000313" key="2">
    <source>
        <dbReference type="EMBL" id="KAL0918791.1"/>
    </source>
</evidence>
<gene>
    <name evidence="2" type="ORF">M5K25_010826</name>
</gene>